<keyword evidence="7" id="KW-0862">Zinc</keyword>
<dbReference type="Pfam" id="PF13832">
    <property type="entry name" value="zf-HC5HC2H_2"/>
    <property type="match status" value="1"/>
</dbReference>
<dbReference type="PROSITE" id="PS51183">
    <property type="entry name" value="JMJN"/>
    <property type="match status" value="1"/>
</dbReference>
<keyword evidence="6" id="KW-0863">Zinc-finger</keyword>
<sequence length="1223" mass="137832">MDTGVPRIKVFRPSWEEFKDFSKYIQYMESQGAHKAGLAKVIPPPEWVPRKSGYEIDQLNVTIPSPICQVVTGKQGFYQQINIQKKSMTLQEYKDLANSDRFCTPKHFDYEDLERKYWKNLTYVPPIYGADVSGSITDPDVDVWNINRLGTILDLVNEDYGISIDGVNTAYLYFGMWKTSFAWHTEDMDLYSINYLHFGAPKTWYAIPPEHGRRLERLANGFFPGSAKSCPAFLRHKMTIISPHILKQYSIPFNKITQEQGEIMITFPYGYHAGFNHGFNCAESTNFASPRWVEYGKRATLCACAQDTVKISMDTFIKRFQPDRYELWLQGKDIGPHPEEPSRQSAAPPPSELDILCNKNNSEVPKVYLEGGKKRVPTVKKKKNEVDIPEDVKRVVEQIQNEEGECDDGPDEQQLQVLEDIWLKAGEIEPCDAEVYDDGCKVYTRKTKSKRKKNKSPAKKTKKSRSRSKQPTFSSTESSDDEYMEKPSRPAIIKPQARPLLKIKSEPDESTDSDVKMEYQLKLQPSPDRKPSLKYILALPKRTPDNNNVANARIKTQSNILCTRPNTKKNGSSPVKRLNGACNKFMLPNTDISLGARTGPKPPFKEEPVVTVEDKLHNVEYDVNTFKNIKFVKEVGTNPQKPGNQYITLRDVRLQKGCKLIIDPKCEVKSSTENVRVSLVNLPMLDTGQIKTEERLPQKPGSNDSLQILCDIAAVYGQNNLNDPRISSSLKTEPEPEPEMPELLTSEVIEDDDSNDRYQCSVESDPPVISPQVSMFPTPFAAGSAKDRPSVSGVSIQTDVSFFNRKINGQDNTSATTSSVSSCLAKDSESSQIVPVAQSNELLICKLEKPDDECSINRRNKLTKSFTFLEIWSELYKADTSLDMIKTFNLFIGRKEPHCHVCSILTNSENFNVNIDTDSAVFYNLSEESVAEKSHVTNRKPAGRDGESVLLSCSDCAVIVHSECYDGNNPPSLLPEKWRCDMCIENKLSEKCKLCSLSGGAFKETVNKEWVHIACMIGLLHHNRFQFPIDLSNIASWNEECYVCNKNGGAVALCSGSNCDLRFHVSCGLMAGARLKFSTKSASVLDSAAYAIICSRSHETQETDKQVSPISEGQAVWVKGNDERYHEARILGMKDCQFVQVLFEDRTFSNQIEPRAILGYNITENPPGYGTVVSVWNANSQSSHLGRYLGIYNKLMYLVKYTDGSMGYKARNEILNELPQDFS</sequence>
<dbReference type="PROSITE" id="PS51184">
    <property type="entry name" value="JMJC"/>
    <property type="match status" value="1"/>
</dbReference>
<evidence type="ECO:0000256" key="8">
    <source>
        <dbReference type="ARBA" id="ARBA00022853"/>
    </source>
</evidence>
<dbReference type="Pfam" id="PF02375">
    <property type="entry name" value="JmjN"/>
    <property type="match status" value="1"/>
</dbReference>
<dbReference type="GO" id="GO:0048512">
    <property type="term" value="P:circadian behavior"/>
    <property type="evidence" value="ECO:0007669"/>
    <property type="project" value="UniProtKB-ARBA"/>
</dbReference>
<dbReference type="AlphaFoldDB" id="A0A9P0AAS0"/>
<dbReference type="InterPro" id="IPR003347">
    <property type="entry name" value="JmjC_dom"/>
</dbReference>
<evidence type="ECO:0000256" key="2">
    <source>
        <dbReference type="ARBA" id="ARBA00004123"/>
    </source>
</evidence>
<dbReference type="Gene3D" id="2.30.30.140">
    <property type="match status" value="1"/>
</dbReference>
<evidence type="ECO:0000259" key="18">
    <source>
        <dbReference type="PROSITE" id="PS51183"/>
    </source>
</evidence>
<proteinExistence type="inferred from homology"/>
<dbReference type="InterPro" id="IPR013083">
    <property type="entry name" value="Znf_RING/FYVE/PHD"/>
</dbReference>
<keyword evidence="13" id="KW-0804">Transcription</keyword>
<evidence type="ECO:0000256" key="10">
    <source>
        <dbReference type="ARBA" id="ARBA00023002"/>
    </source>
</evidence>
<evidence type="ECO:0000256" key="3">
    <source>
        <dbReference type="ARBA" id="ARBA00009711"/>
    </source>
</evidence>
<dbReference type="EC" id="1.14.11.66" evidence="4"/>
<dbReference type="Proteomes" id="UP001152759">
    <property type="component" value="Chromosome 3"/>
</dbReference>
<evidence type="ECO:0000313" key="21">
    <source>
        <dbReference type="Proteomes" id="UP001152759"/>
    </source>
</evidence>
<evidence type="ECO:0000256" key="4">
    <source>
        <dbReference type="ARBA" id="ARBA00012900"/>
    </source>
</evidence>
<dbReference type="PANTHER" id="PTHR10694:SF129">
    <property type="entry name" value="LYSINE-SPECIFIC DEMETHYLASE 4B-RELATED"/>
    <property type="match status" value="1"/>
</dbReference>
<dbReference type="SUPFAM" id="SSF63748">
    <property type="entry name" value="Tudor/PWWP/MBT"/>
    <property type="match status" value="1"/>
</dbReference>
<dbReference type="InterPro" id="IPR001965">
    <property type="entry name" value="Znf_PHD"/>
</dbReference>
<keyword evidence="14" id="KW-0539">Nucleus</keyword>
<keyword evidence="8" id="KW-0156">Chromatin regulator</keyword>
<feature type="compositionally biased region" description="Basic residues" evidence="17">
    <location>
        <begin position="446"/>
        <end position="468"/>
    </location>
</feature>
<comment type="cofactor">
    <cofactor evidence="1">
        <name>Fe(2+)</name>
        <dbReference type="ChEBI" id="CHEBI:29033"/>
    </cofactor>
</comment>
<dbReference type="SUPFAM" id="SSF57903">
    <property type="entry name" value="FYVE/PHD zinc finger"/>
    <property type="match status" value="1"/>
</dbReference>
<keyword evidence="10" id="KW-0560">Oxidoreductase</keyword>
<dbReference type="GO" id="GO:0010468">
    <property type="term" value="P:regulation of gene expression"/>
    <property type="evidence" value="ECO:0007669"/>
    <property type="project" value="TreeGrafter"/>
</dbReference>
<dbReference type="GO" id="GO:0008270">
    <property type="term" value="F:zinc ion binding"/>
    <property type="evidence" value="ECO:0007669"/>
    <property type="project" value="UniProtKB-KW"/>
</dbReference>
<name>A0A9P0AAS0_BEMTA</name>
<dbReference type="GO" id="GO:0000785">
    <property type="term" value="C:chromatin"/>
    <property type="evidence" value="ECO:0007669"/>
    <property type="project" value="TreeGrafter"/>
</dbReference>
<comment type="catalytic activity">
    <reaction evidence="15">
        <text>N(6),N(6),N(6)-trimethyl-L-lysyl(9)-[histone H3] + 2 2-oxoglutarate + 2 O2 = N(6)-methyl-L-lysyl(9)-[histone H3] + 2 formaldehyde + 2 succinate + 2 CO2</text>
        <dbReference type="Rhea" id="RHEA:60200"/>
        <dbReference type="Rhea" id="RHEA-COMP:15538"/>
        <dbReference type="Rhea" id="RHEA-COMP:15542"/>
        <dbReference type="ChEBI" id="CHEBI:15379"/>
        <dbReference type="ChEBI" id="CHEBI:16526"/>
        <dbReference type="ChEBI" id="CHEBI:16810"/>
        <dbReference type="ChEBI" id="CHEBI:16842"/>
        <dbReference type="ChEBI" id="CHEBI:30031"/>
        <dbReference type="ChEBI" id="CHEBI:61929"/>
        <dbReference type="ChEBI" id="CHEBI:61961"/>
        <dbReference type="EC" id="1.14.11.66"/>
    </reaction>
</comment>
<gene>
    <name evidence="20" type="ORF">BEMITA_LOCUS5760</name>
</gene>
<dbReference type="Gene3D" id="3.30.40.10">
    <property type="entry name" value="Zinc/RING finger domain, C3HC4 (zinc finger)"/>
    <property type="match status" value="1"/>
</dbReference>
<feature type="domain" description="JmjN" evidence="18">
    <location>
        <begin position="8"/>
        <end position="50"/>
    </location>
</feature>
<keyword evidence="5" id="KW-0479">Metal-binding</keyword>
<evidence type="ECO:0000256" key="13">
    <source>
        <dbReference type="ARBA" id="ARBA00023163"/>
    </source>
</evidence>
<comment type="subcellular location">
    <subcellularLocation>
        <location evidence="2">Nucleus</location>
    </subcellularLocation>
</comment>
<evidence type="ECO:0000256" key="12">
    <source>
        <dbReference type="ARBA" id="ARBA00023015"/>
    </source>
</evidence>
<dbReference type="SMART" id="SM00558">
    <property type="entry name" value="JmjC"/>
    <property type="match status" value="1"/>
</dbReference>
<dbReference type="GO" id="GO:0140681">
    <property type="term" value="F:histone H3K36me2/H3K36me3 demethylase activity"/>
    <property type="evidence" value="ECO:0007669"/>
    <property type="project" value="UniProtKB-ARBA"/>
</dbReference>
<keyword evidence="21" id="KW-1185">Reference proteome</keyword>
<dbReference type="CDD" id="cd20391">
    <property type="entry name" value="Tudor_JMJD2_rpt1"/>
    <property type="match status" value="1"/>
</dbReference>
<evidence type="ECO:0000313" key="20">
    <source>
        <dbReference type="EMBL" id="CAH0386675.1"/>
    </source>
</evidence>
<evidence type="ECO:0000256" key="5">
    <source>
        <dbReference type="ARBA" id="ARBA00022723"/>
    </source>
</evidence>
<dbReference type="KEGG" id="btab:109031137"/>
<dbReference type="SUPFAM" id="SSF51197">
    <property type="entry name" value="Clavaminate synthase-like"/>
    <property type="match status" value="1"/>
</dbReference>
<dbReference type="FunFam" id="2.60.120.650:FF:000048">
    <property type="entry name" value="Lysine-specific demethylase 4A"/>
    <property type="match status" value="1"/>
</dbReference>
<comment type="function">
    <text evidence="16">Probable histone demethylase that specifically demethylates 'Lys-9' and 'Lys-36' residues of histone H3, thereby playing a central role in histone code. Demethylation of Lys residue generates formaldehyde and succinate.</text>
</comment>
<comment type="similarity">
    <text evidence="3">Belongs to the JHDM3 histone demethylase family.</text>
</comment>
<evidence type="ECO:0000256" key="14">
    <source>
        <dbReference type="ARBA" id="ARBA00023242"/>
    </source>
</evidence>
<evidence type="ECO:0000256" key="16">
    <source>
        <dbReference type="ARBA" id="ARBA00053408"/>
    </source>
</evidence>
<feature type="compositionally biased region" description="Basic and acidic residues" evidence="17">
    <location>
        <begin position="503"/>
        <end position="515"/>
    </location>
</feature>
<dbReference type="EMBL" id="OU963864">
    <property type="protein sequence ID" value="CAH0386675.1"/>
    <property type="molecule type" value="Genomic_DNA"/>
</dbReference>
<dbReference type="InterPro" id="IPR019787">
    <property type="entry name" value="Znf_PHD-finger"/>
</dbReference>
<evidence type="ECO:0000256" key="15">
    <source>
        <dbReference type="ARBA" id="ARBA00049349"/>
    </source>
</evidence>
<evidence type="ECO:0000256" key="1">
    <source>
        <dbReference type="ARBA" id="ARBA00001954"/>
    </source>
</evidence>
<evidence type="ECO:0000256" key="6">
    <source>
        <dbReference type="ARBA" id="ARBA00022771"/>
    </source>
</evidence>
<organism evidence="20 21">
    <name type="scientific">Bemisia tabaci</name>
    <name type="common">Sweetpotato whitefly</name>
    <name type="synonym">Aleurodes tabaci</name>
    <dbReference type="NCBI Taxonomy" id="7038"/>
    <lineage>
        <taxon>Eukaryota</taxon>
        <taxon>Metazoa</taxon>
        <taxon>Ecdysozoa</taxon>
        <taxon>Arthropoda</taxon>
        <taxon>Hexapoda</taxon>
        <taxon>Insecta</taxon>
        <taxon>Pterygota</taxon>
        <taxon>Neoptera</taxon>
        <taxon>Paraneoptera</taxon>
        <taxon>Hemiptera</taxon>
        <taxon>Sternorrhyncha</taxon>
        <taxon>Aleyrodoidea</taxon>
        <taxon>Aleyrodidae</taxon>
        <taxon>Aleyrodinae</taxon>
        <taxon>Bemisia</taxon>
    </lineage>
</organism>
<dbReference type="SMART" id="SM00249">
    <property type="entry name" value="PHD"/>
    <property type="match status" value="2"/>
</dbReference>
<dbReference type="InterPro" id="IPR003349">
    <property type="entry name" value="JmjN"/>
</dbReference>
<dbReference type="GO" id="GO:0140684">
    <property type="term" value="F:histone H3K9me2/H3K9me3 demethylase activity"/>
    <property type="evidence" value="ECO:0007669"/>
    <property type="project" value="UniProtKB-EC"/>
</dbReference>
<dbReference type="PANTHER" id="PTHR10694">
    <property type="entry name" value="LYSINE-SPECIFIC DEMETHYLASE"/>
    <property type="match status" value="1"/>
</dbReference>
<keyword evidence="9" id="KW-0223">Dioxygenase</keyword>
<protein>
    <recommendedName>
        <fullName evidence="4">[histone H3]-trimethyl-L-lysine(9) demethylase</fullName>
        <ecNumber evidence="4">1.14.11.66</ecNumber>
    </recommendedName>
</protein>
<dbReference type="InterPro" id="IPR011011">
    <property type="entry name" value="Znf_FYVE_PHD"/>
</dbReference>
<dbReference type="Pfam" id="PF13831">
    <property type="entry name" value="PHD_2"/>
    <property type="match status" value="1"/>
</dbReference>
<dbReference type="Gene3D" id="2.60.120.650">
    <property type="entry name" value="Cupin"/>
    <property type="match status" value="1"/>
</dbReference>
<accession>A0A9P0AAS0</accession>
<evidence type="ECO:0000259" key="19">
    <source>
        <dbReference type="PROSITE" id="PS51184"/>
    </source>
</evidence>
<feature type="region of interest" description="Disordered" evidence="17">
    <location>
        <begin position="446"/>
        <end position="515"/>
    </location>
</feature>
<dbReference type="Gene3D" id="3.10.330.70">
    <property type="match status" value="1"/>
</dbReference>
<evidence type="ECO:0000256" key="7">
    <source>
        <dbReference type="ARBA" id="ARBA00022833"/>
    </source>
</evidence>
<dbReference type="CDD" id="cd15571">
    <property type="entry name" value="ePHD"/>
    <property type="match status" value="1"/>
</dbReference>
<dbReference type="GO" id="GO:0005634">
    <property type="term" value="C:nucleus"/>
    <property type="evidence" value="ECO:0007669"/>
    <property type="project" value="UniProtKB-SubCell"/>
</dbReference>
<dbReference type="Pfam" id="PF02373">
    <property type="entry name" value="JmjC"/>
    <property type="match status" value="1"/>
</dbReference>
<evidence type="ECO:0000256" key="17">
    <source>
        <dbReference type="SAM" id="MobiDB-lite"/>
    </source>
</evidence>
<feature type="region of interest" description="Disordered" evidence="17">
    <location>
        <begin position="331"/>
        <end position="352"/>
    </location>
</feature>
<feature type="domain" description="JmjC" evidence="19">
    <location>
        <begin position="138"/>
        <end position="304"/>
    </location>
</feature>
<keyword evidence="12" id="KW-0805">Transcription regulation</keyword>
<evidence type="ECO:0000256" key="9">
    <source>
        <dbReference type="ARBA" id="ARBA00022964"/>
    </source>
</evidence>
<reference evidence="20" key="1">
    <citation type="submission" date="2021-12" db="EMBL/GenBank/DDBJ databases">
        <authorList>
            <person name="King R."/>
        </authorList>
    </citation>
    <scope>NUCLEOTIDE SEQUENCE</scope>
</reference>
<dbReference type="SMART" id="SM00545">
    <property type="entry name" value="JmjN"/>
    <property type="match status" value="1"/>
</dbReference>
<evidence type="ECO:0000256" key="11">
    <source>
        <dbReference type="ARBA" id="ARBA00023004"/>
    </source>
</evidence>
<keyword evidence="11" id="KW-0408">Iron</keyword>